<dbReference type="InterPro" id="IPR050469">
    <property type="entry name" value="Diguanylate_Cyclase"/>
</dbReference>
<keyword evidence="6" id="KW-1133">Transmembrane helix</keyword>
<dbReference type="SUPFAM" id="SSF48452">
    <property type="entry name" value="TPR-like"/>
    <property type="match status" value="2"/>
</dbReference>
<comment type="cofactor">
    <cofactor evidence="1">
        <name>Mg(2+)</name>
        <dbReference type="ChEBI" id="CHEBI:18420"/>
    </cofactor>
</comment>
<dbReference type="CDD" id="cd01949">
    <property type="entry name" value="GGDEF"/>
    <property type="match status" value="1"/>
</dbReference>
<dbReference type="SMART" id="SM00267">
    <property type="entry name" value="GGDEF"/>
    <property type="match status" value="1"/>
</dbReference>
<dbReference type="GO" id="GO:0052621">
    <property type="term" value="F:diguanylate cyclase activity"/>
    <property type="evidence" value="ECO:0007669"/>
    <property type="project" value="UniProtKB-EC"/>
</dbReference>
<dbReference type="InterPro" id="IPR043128">
    <property type="entry name" value="Rev_trsase/Diguanyl_cyclase"/>
</dbReference>
<dbReference type="PROSITE" id="PS50005">
    <property type="entry name" value="TPR"/>
    <property type="match status" value="1"/>
</dbReference>
<dbReference type="Proteomes" id="UP000260351">
    <property type="component" value="Unassembled WGS sequence"/>
</dbReference>
<comment type="caution">
    <text evidence="8">The sequence shown here is derived from an EMBL/GenBank/DDBJ whole genome shotgun (WGS) entry which is preliminary data.</text>
</comment>
<dbReference type="InterPro" id="IPR011990">
    <property type="entry name" value="TPR-like_helical_dom_sf"/>
</dbReference>
<dbReference type="InterPro" id="IPR029787">
    <property type="entry name" value="Nucleotide_cyclase"/>
</dbReference>
<evidence type="ECO:0000256" key="4">
    <source>
        <dbReference type="PROSITE-ProRule" id="PRU00339"/>
    </source>
</evidence>
<name>A0A3E1K7K5_9GAMM</name>
<dbReference type="EMBL" id="QUZK01000041">
    <property type="protein sequence ID" value="RFF29939.1"/>
    <property type="molecule type" value="Genomic_DNA"/>
</dbReference>
<dbReference type="SUPFAM" id="SSF55073">
    <property type="entry name" value="Nucleotide cyclase"/>
    <property type="match status" value="1"/>
</dbReference>
<dbReference type="PANTHER" id="PTHR45138:SF9">
    <property type="entry name" value="DIGUANYLATE CYCLASE DGCM-RELATED"/>
    <property type="match status" value="1"/>
</dbReference>
<evidence type="ECO:0000256" key="6">
    <source>
        <dbReference type="SAM" id="Phobius"/>
    </source>
</evidence>
<evidence type="ECO:0000313" key="8">
    <source>
        <dbReference type="EMBL" id="RFF29939.1"/>
    </source>
</evidence>
<keyword evidence="9" id="KW-1185">Reference proteome</keyword>
<dbReference type="Pfam" id="PF00990">
    <property type="entry name" value="GGDEF"/>
    <property type="match status" value="1"/>
</dbReference>
<dbReference type="FunFam" id="3.30.70.270:FF:000001">
    <property type="entry name" value="Diguanylate cyclase domain protein"/>
    <property type="match status" value="1"/>
</dbReference>
<feature type="transmembrane region" description="Helical" evidence="6">
    <location>
        <begin position="479"/>
        <end position="498"/>
    </location>
</feature>
<evidence type="ECO:0000256" key="1">
    <source>
        <dbReference type="ARBA" id="ARBA00001946"/>
    </source>
</evidence>
<dbReference type="Pfam" id="PF13374">
    <property type="entry name" value="TPR_10"/>
    <property type="match status" value="1"/>
</dbReference>
<keyword evidence="6" id="KW-0472">Membrane</keyword>
<feature type="coiled-coil region" evidence="5">
    <location>
        <begin position="410"/>
        <end position="462"/>
    </location>
</feature>
<dbReference type="Gene3D" id="1.25.40.10">
    <property type="entry name" value="Tetratricopeptide repeat domain"/>
    <property type="match status" value="2"/>
</dbReference>
<reference evidence="8 9" key="1">
    <citation type="submission" date="2018-08" db="EMBL/GenBank/DDBJ databases">
        <title>Wenzhouxiangella salilacus sp. nov., a novel bacterium isolated from a saline lake in Xinjiang Province, China.</title>
        <authorList>
            <person name="Han S."/>
        </authorList>
    </citation>
    <scope>NUCLEOTIDE SEQUENCE [LARGE SCALE GENOMIC DNA]</scope>
    <source>
        <strain evidence="8 9">XDB06</strain>
    </source>
</reference>
<evidence type="ECO:0000256" key="3">
    <source>
        <dbReference type="ARBA" id="ARBA00034247"/>
    </source>
</evidence>
<dbReference type="GO" id="GO:0005886">
    <property type="term" value="C:plasma membrane"/>
    <property type="evidence" value="ECO:0007669"/>
    <property type="project" value="TreeGrafter"/>
</dbReference>
<dbReference type="PANTHER" id="PTHR45138">
    <property type="entry name" value="REGULATORY COMPONENTS OF SENSORY TRANSDUCTION SYSTEM"/>
    <property type="match status" value="1"/>
</dbReference>
<organism evidence="8 9">
    <name type="scientific">Wenzhouxiangella sediminis</name>
    <dbReference type="NCBI Taxonomy" id="1792836"/>
    <lineage>
        <taxon>Bacteria</taxon>
        <taxon>Pseudomonadati</taxon>
        <taxon>Pseudomonadota</taxon>
        <taxon>Gammaproteobacteria</taxon>
        <taxon>Chromatiales</taxon>
        <taxon>Wenzhouxiangellaceae</taxon>
        <taxon>Wenzhouxiangella</taxon>
    </lineage>
</organism>
<dbReference type="GO" id="GO:1902201">
    <property type="term" value="P:negative regulation of bacterial-type flagellum-dependent cell motility"/>
    <property type="evidence" value="ECO:0007669"/>
    <property type="project" value="TreeGrafter"/>
</dbReference>
<proteinExistence type="predicted"/>
<evidence type="ECO:0000313" key="9">
    <source>
        <dbReference type="Proteomes" id="UP000260351"/>
    </source>
</evidence>
<dbReference type="PROSITE" id="PS50887">
    <property type="entry name" value="GGDEF"/>
    <property type="match status" value="1"/>
</dbReference>
<protein>
    <recommendedName>
        <fullName evidence="2">diguanylate cyclase</fullName>
        <ecNumber evidence="2">2.7.7.65</ecNumber>
    </recommendedName>
</protein>
<gene>
    <name evidence="8" type="ORF">DZC52_10920</name>
</gene>
<comment type="catalytic activity">
    <reaction evidence="3">
        <text>2 GTP = 3',3'-c-di-GMP + 2 diphosphate</text>
        <dbReference type="Rhea" id="RHEA:24898"/>
        <dbReference type="ChEBI" id="CHEBI:33019"/>
        <dbReference type="ChEBI" id="CHEBI:37565"/>
        <dbReference type="ChEBI" id="CHEBI:58805"/>
        <dbReference type="EC" id="2.7.7.65"/>
    </reaction>
</comment>
<sequence length="729" mass="79745">MTKSASKVRCSPVRVDSVPCTSNDAKPPRANGDLPVAKLPEPAAMNFLPVVTALLLFLVQTVAAAPQSGQSGPDAAADEHAATLGALAESLDSDFEAALPRAAELFADPEQTPELRARALIETIAAAHAASRLDIEDQAGPAYQELADTLSAGELRSKLHRAYGNLNLWRGRFDVAESLFRRAAAEHREDDTAVQADLKNSLGVALAQQGKLDEALGTMLAAFRLFEQTEAGPSANLLRNIGGLSIYLEDWDQAVEFTRLALDKTAPDDPQITGLYSNLAAALIEQDQPEEATEVLETAIAIGEAQGRPSAAVVSNLGYVVREQGRLEEALTHFRRAVAIDRAEGDTGSMAITLKNMGETLIQLGRREEADTVLQESMAAYRQADIKPKRLELYPVLVENLEQLGRYPEALAMMREYRELSEEIASADAQARVAELQGAFDLERKERELAESERERLASETRLASIEAAQTRQQHLRTLLTTGVVALALILLLLLRLLQLRTRANRLLAEKNAEIDQQHRALEESHIQLQRHSIEDELTSLGNRRFVRQLLVSALPDALVDSPALLVLIDLDRFKGINDTFGHPVGDRVLARFAETLRQVAGPDDILARWGGEEFLWLIPAARMTEAADRCRNLADRVRATEFMTGGRSLSITCSMGVAPVDLDADDPQAAFDLALKIADAALYEAKDSGRNGWAGFERRVDDPKIFEGSLDIEALVARGALARRRLEH</sequence>
<accession>A0A3E1K7K5</accession>
<evidence type="ECO:0000259" key="7">
    <source>
        <dbReference type="PROSITE" id="PS50887"/>
    </source>
</evidence>
<dbReference type="InterPro" id="IPR019734">
    <property type="entry name" value="TPR_rpt"/>
</dbReference>
<dbReference type="GO" id="GO:0043709">
    <property type="term" value="P:cell adhesion involved in single-species biofilm formation"/>
    <property type="evidence" value="ECO:0007669"/>
    <property type="project" value="TreeGrafter"/>
</dbReference>
<keyword evidence="4" id="KW-0802">TPR repeat</keyword>
<evidence type="ECO:0000256" key="5">
    <source>
        <dbReference type="SAM" id="Coils"/>
    </source>
</evidence>
<dbReference type="AlphaFoldDB" id="A0A3E1K7K5"/>
<feature type="repeat" description="TPR" evidence="4">
    <location>
        <begin position="311"/>
        <end position="344"/>
    </location>
</feature>
<dbReference type="Gene3D" id="3.30.70.270">
    <property type="match status" value="1"/>
</dbReference>
<dbReference type="SMART" id="SM00028">
    <property type="entry name" value="TPR"/>
    <property type="match status" value="5"/>
</dbReference>
<feature type="domain" description="GGDEF" evidence="7">
    <location>
        <begin position="562"/>
        <end position="699"/>
    </location>
</feature>
<dbReference type="EC" id="2.7.7.65" evidence="2"/>
<keyword evidence="6" id="KW-0812">Transmembrane</keyword>
<dbReference type="Pfam" id="PF13424">
    <property type="entry name" value="TPR_12"/>
    <property type="match status" value="1"/>
</dbReference>
<dbReference type="OrthoDB" id="9813903at2"/>
<dbReference type="NCBIfam" id="TIGR00254">
    <property type="entry name" value="GGDEF"/>
    <property type="match status" value="1"/>
</dbReference>
<keyword evidence="5" id="KW-0175">Coiled coil</keyword>
<evidence type="ECO:0000256" key="2">
    <source>
        <dbReference type="ARBA" id="ARBA00012528"/>
    </source>
</evidence>
<dbReference type="InterPro" id="IPR000160">
    <property type="entry name" value="GGDEF_dom"/>
</dbReference>